<proteinExistence type="inferred from homology"/>
<evidence type="ECO:0000313" key="4">
    <source>
        <dbReference type="EMBL" id="KAJ1961491.1"/>
    </source>
</evidence>
<keyword evidence="5" id="KW-1185">Reference proteome</keyword>
<comment type="caution">
    <text evidence="4">The sequence shown here is derived from an EMBL/GenBank/DDBJ whole genome shotgun (WGS) entry which is preliminary data.</text>
</comment>
<evidence type="ECO:0000256" key="3">
    <source>
        <dbReference type="SAM" id="Phobius"/>
    </source>
</evidence>
<gene>
    <name evidence="4" type="ORF">IWQ62_003849</name>
</gene>
<dbReference type="PANTHER" id="PTHR28023:SF1">
    <property type="entry name" value="UPF0357 PROTEIN YCL012C"/>
    <property type="match status" value="1"/>
</dbReference>
<dbReference type="OrthoDB" id="447314at2759"/>
<dbReference type="Pfam" id="PF09435">
    <property type="entry name" value="DUF2015"/>
    <property type="match status" value="1"/>
</dbReference>
<keyword evidence="3" id="KW-0812">Transmembrane</keyword>
<organism evidence="4 5">
    <name type="scientific">Dispira parvispora</name>
    <dbReference type="NCBI Taxonomy" id="1520584"/>
    <lineage>
        <taxon>Eukaryota</taxon>
        <taxon>Fungi</taxon>
        <taxon>Fungi incertae sedis</taxon>
        <taxon>Zoopagomycota</taxon>
        <taxon>Kickxellomycotina</taxon>
        <taxon>Dimargaritomycetes</taxon>
        <taxon>Dimargaritales</taxon>
        <taxon>Dimargaritaceae</taxon>
        <taxon>Dispira</taxon>
    </lineage>
</organism>
<accession>A0A9W8E664</accession>
<keyword evidence="3" id="KW-1133">Transmembrane helix</keyword>
<evidence type="ECO:0000256" key="1">
    <source>
        <dbReference type="ARBA" id="ARBA00008325"/>
    </source>
</evidence>
<dbReference type="PANTHER" id="PTHR28023">
    <property type="entry name" value="UPF0357 PROTEIN YCL012C"/>
    <property type="match status" value="1"/>
</dbReference>
<sequence>MWSVLYLVPLIAITLWYLWRIWANYQHYRRVDSSDSHPMSLRDILPSLSYVPWRSSSNISGSDGDSFQRDMEAGLSSSTFDISQNIRDGDTRSGLDRGAEIAAIMKTQGCDFDEARKIYHQRTLRSNNVDPATGIPLDPKAVFFSPPLSKEGSTSRSM</sequence>
<dbReference type="InterPro" id="IPR018559">
    <property type="entry name" value="DUF2015"/>
</dbReference>
<comment type="similarity">
    <text evidence="1">Belongs to the UPF0357 family.</text>
</comment>
<dbReference type="EMBL" id="JANBPY010001128">
    <property type="protein sequence ID" value="KAJ1961491.1"/>
    <property type="molecule type" value="Genomic_DNA"/>
</dbReference>
<keyword evidence="2" id="KW-0732">Signal</keyword>
<evidence type="ECO:0000313" key="5">
    <source>
        <dbReference type="Proteomes" id="UP001150925"/>
    </source>
</evidence>
<name>A0A9W8E664_9FUNG</name>
<protein>
    <submittedName>
        <fullName evidence="4">Uncharacterized protein</fullName>
    </submittedName>
</protein>
<dbReference type="Proteomes" id="UP001150925">
    <property type="component" value="Unassembled WGS sequence"/>
</dbReference>
<reference evidence="4" key="1">
    <citation type="submission" date="2022-07" db="EMBL/GenBank/DDBJ databases">
        <title>Phylogenomic reconstructions and comparative analyses of Kickxellomycotina fungi.</title>
        <authorList>
            <person name="Reynolds N.K."/>
            <person name="Stajich J.E."/>
            <person name="Barry K."/>
            <person name="Grigoriev I.V."/>
            <person name="Crous P."/>
            <person name="Smith M.E."/>
        </authorList>
    </citation>
    <scope>NUCLEOTIDE SEQUENCE</scope>
    <source>
        <strain evidence="4">RSA 1196</strain>
    </source>
</reference>
<dbReference type="AlphaFoldDB" id="A0A9W8E664"/>
<feature type="transmembrane region" description="Helical" evidence="3">
    <location>
        <begin position="6"/>
        <end position="23"/>
    </location>
</feature>
<evidence type="ECO:0000256" key="2">
    <source>
        <dbReference type="ARBA" id="ARBA00022729"/>
    </source>
</evidence>
<keyword evidence="3" id="KW-0472">Membrane</keyword>